<dbReference type="Pfam" id="PF08718">
    <property type="entry name" value="GLTP"/>
    <property type="match status" value="1"/>
</dbReference>
<keyword evidence="5" id="KW-1185">Reference proteome</keyword>
<dbReference type="EMBL" id="JABSTV010001253">
    <property type="protein sequence ID" value="KAH7944622.1"/>
    <property type="molecule type" value="Genomic_DNA"/>
</dbReference>
<name>A0A9D4PK05_RHISA</name>
<evidence type="ECO:0000259" key="3">
    <source>
        <dbReference type="Pfam" id="PF08718"/>
    </source>
</evidence>
<dbReference type="GO" id="GO:1902388">
    <property type="term" value="F:ceramide 1-phosphate transfer activity"/>
    <property type="evidence" value="ECO:0007669"/>
    <property type="project" value="TreeGrafter"/>
</dbReference>
<dbReference type="GO" id="GO:0005829">
    <property type="term" value="C:cytosol"/>
    <property type="evidence" value="ECO:0007669"/>
    <property type="project" value="TreeGrafter"/>
</dbReference>
<reference evidence="4" key="2">
    <citation type="submission" date="2021-09" db="EMBL/GenBank/DDBJ databases">
        <authorList>
            <person name="Jia N."/>
            <person name="Wang J."/>
            <person name="Shi W."/>
            <person name="Du L."/>
            <person name="Sun Y."/>
            <person name="Zhan W."/>
            <person name="Jiang J."/>
            <person name="Wang Q."/>
            <person name="Zhang B."/>
            <person name="Ji P."/>
            <person name="Sakyi L.B."/>
            <person name="Cui X."/>
            <person name="Yuan T."/>
            <person name="Jiang B."/>
            <person name="Yang W."/>
            <person name="Lam T.T.-Y."/>
            <person name="Chang Q."/>
            <person name="Ding S."/>
            <person name="Wang X."/>
            <person name="Zhu J."/>
            <person name="Ruan X."/>
            <person name="Zhao L."/>
            <person name="Wei J."/>
            <person name="Que T."/>
            <person name="Du C."/>
            <person name="Cheng J."/>
            <person name="Dai P."/>
            <person name="Han X."/>
            <person name="Huang E."/>
            <person name="Gao Y."/>
            <person name="Liu J."/>
            <person name="Shao H."/>
            <person name="Ye R."/>
            <person name="Li L."/>
            <person name="Wei W."/>
            <person name="Wang X."/>
            <person name="Wang C."/>
            <person name="Huo Q."/>
            <person name="Li W."/>
            <person name="Guo W."/>
            <person name="Chen H."/>
            <person name="Chen S."/>
            <person name="Zhou L."/>
            <person name="Zhou L."/>
            <person name="Ni X."/>
            <person name="Tian J."/>
            <person name="Zhou Y."/>
            <person name="Sheng Y."/>
            <person name="Liu T."/>
            <person name="Pan Y."/>
            <person name="Xia L."/>
            <person name="Li J."/>
            <person name="Zhao F."/>
            <person name="Cao W."/>
        </authorList>
    </citation>
    <scope>NUCLEOTIDE SEQUENCE</scope>
    <source>
        <strain evidence="4">Rsan-2018</strain>
        <tissue evidence="4">Larvae</tissue>
    </source>
</reference>
<gene>
    <name evidence="4" type="ORF">HPB52_022207</name>
</gene>
<reference evidence="4" key="1">
    <citation type="journal article" date="2020" name="Cell">
        <title>Large-Scale Comparative Analyses of Tick Genomes Elucidate Their Genetic Diversity and Vector Capacities.</title>
        <authorList>
            <consortium name="Tick Genome and Microbiome Consortium (TIGMIC)"/>
            <person name="Jia N."/>
            <person name="Wang J."/>
            <person name="Shi W."/>
            <person name="Du L."/>
            <person name="Sun Y."/>
            <person name="Zhan W."/>
            <person name="Jiang J.F."/>
            <person name="Wang Q."/>
            <person name="Zhang B."/>
            <person name="Ji P."/>
            <person name="Bell-Sakyi L."/>
            <person name="Cui X.M."/>
            <person name="Yuan T.T."/>
            <person name="Jiang B.G."/>
            <person name="Yang W.F."/>
            <person name="Lam T.T."/>
            <person name="Chang Q.C."/>
            <person name="Ding S.J."/>
            <person name="Wang X.J."/>
            <person name="Zhu J.G."/>
            <person name="Ruan X.D."/>
            <person name="Zhao L."/>
            <person name="Wei J.T."/>
            <person name="Ye R.Z."/>
            <person name="Que T.C."/>
            <person name="Du C.H."/>
            <person name="Zhou Y.H."/>
            <person name="Cheng J.X."/>
            <person name="Dai P.F."/>
            <person name="Guo W.B."/>
            <person name="Han X.H."/>
            <person name="Huang E.J."/>
            <person name="Li L.F."/>
            <person name="Wei W."/>
            <person name="Gao Y.C."/>
            <person name="Liu J.Z."/>
            <person name="Shao H.Z."/>
            <person name="Wang X."/>
            <person name="Wang C.C."/>
            <person name="Yang T.C."/>
            <person name="Huo Q.B."/>
            <person name="Li W."/>
            <person name="Chen H.Y."/>
            <person name="Chen S.E."/>
            <person name="Zhou L.G."/>
            <person name="Ni X.B."/>
            <person name="Tian J.H."/>
            <person name="Sheng Y."/>
            <person name="Liu T."/>
            <person name="Pan Y.S."/>
            <person name="Xia L.Y."/>
            <person name="Li J."/>
            <person name="Zhao F."/>
            <person name="Cao W.C."/>
        </authorList>
    </citation>
    <scope>NUCLEOTIDE SEQUENCE</scope>
    <source>
        <strain evidence="4">Rsan-2018</strain>
    </source>
</reference>
<feature type="region of interest" description="Disordered" evidence="2">
    <location>
        <begin position="1"/>
        <end position="56"/>
    </location>
</feature>
<dbReference type="GO" id="GO:0016020">
    <property type="term" value="C:membrane"/>
    <property type="evidence" value="ECO:0007669"/>
    <property type="project" value="TreeGrafter"/>
</dbReference>
<keyword evidence="1" id="KW-0813">Transport</keyword>
<evidence type="ECO:0000313" key="5">
    <source>
        <dbReference type="Proteomes" id="UP000821837"/>
    </source>
</evidence>
<evidence type="ECO:0000256" key="1">
    <source>
        <dbReference type="ARBA" id="ARBA00022448"/>
    </source>
</evidence>
<dbReference type="GO" id="GO:1902387">
    <property type="term" value="F:ceramide 1-phosphate binding"/>
    <property type="evidence" value="ECO:0007669"/>
    <property type="project" value="TreeGrafter"/>
</dbReference>
<dbReference type="VEuPathDB" id="VectorBase:RSAN_031430"/>
<evidence type="ECO:0000313" key="4">
    <source>
        <dbReference type="EMBL" id="KAH7944622.1"/>
    </source>
</evidence>
<dbReference type="Proteomes" id="UP000821837">
    <property type="component" value="Unassembled WGS sequence"/>
</dbReference>
<proteinExistence type="predicted"/>
<accession>A0A9D4PK05</accession>
<dbReference type="VEuPathDB" id="VectorBase:RSAN_054296"/>
<dbReference type="FunFam" id="1.10.3520.10:FF:000001">
    <property type="entry name" value="Pleckstrin domain-containing family A member 8"/>
    <property type="match status" value="1"/>
</dbReference>
<comment type="caution">
    <text evidence="4">The sequence shown here is derived from an EMBL/GenBank/DDBJ whole genome shotgun (WGS) entry which is preliminary data.</text>
</comment>
<dbReference type="InterPro" id="IPR014830">
    <property type="entry name" value="Glycolipid_transfer_prot_dom"/>
</dbReference>
<dbReference type="SUPFAM" id="SSF110004">
    <property type="entry name" value="Glycolipid transfer protein, GLTP"/>
    <property type="match status" value="1"/>
</dbReference>
<evidence type="ECO:0000256" key="2">
    <source>
        <dbReference type="SAM" id="MobiDB-lite"/>
    </source>
</evidence>
<dbReference type="InterPro" id="IPR036497">
    <property type="entry name" value="GLTP_sf"/>
</dbReference>
<protein>
    <recommendedName>
        <fullName evidence="3">Glycolipid transfer protein domain-containing protein</fullName>
    </recommendedName>
</protein>
<dbReference type="Gene3D" id="1.10.3520.10">
    <property type="entry name" value="Glycolipid transfer protein"/>
    <property type="match status" value="1"/>
</dbReference>
<sequence>MVAAAVVSEAKGGERGPAPKNVAEVRHRKVVMTSEQQAGEGAGAPPPVPSSSPDDVTASREVGTFFSVMESSFVQIKEPSESSIETAHFLACCRSVLPVFNVLGGRVFAPIKADIQGNIDKLNEKYNTDKDGFARLMAMLQKEVDEGRNATSGRALEALLWLKRALEFILNFLSEIHGGNENLADCATKAYNGTLKQYHNWLVQKVFALAVHAMPSLRTFKRELAPSPKDASHPYYAKQLHADCGDSVVAAAGDGNGMSCLAMLSLPSLARTQLKTRESVRYLRSVYRPHNVRRASTTVPKVAVEETKAGEELAPIACAEPPVLFVARAGRLMSVPDAAISYGTDIVISPEPIRQASVEPSEEWHRRHLDPARLPHYYMALSKIRLTGG</sequence>
<feature type="domain" description="Glycolipid transfer protein" evidence="3">
    <location>
        <begin position="84"/>
        <end position="224"/>
    </location>
</feature>
<dbReference type="PANTHER" id="PTHR10219">
    <property type="entry name" value="GLYCOLIPID TRANSFER PROTEIN-RELATED"/>
    <property type="match status" value="1"/>
</dbReference>
<organism evidence="4 5">
    <name type="scientific">Rhipicephalus sanguineus</name>
    <name type="common">Brown dog tick</name>
    <name type="synonym">Ixodes sanguineus</name>
    <dbReference type="NCBI Taxonomy" id="34632"/>
    <lineage>
        <taxon>Eukaryota</taxon>
        <taxon>Metazoa</taxon>
        <taxon>Ecdysozoa</taxon>
        <taxon>Arthropoda</taxon>
        <taxon>Chelicerata</taxon>
        <taxon>Arachnida</taxon>
        <taxon>Acari</taxon>
        <taxon>Parasitiformes</taxon>
        <taxon>Ixodida</taxon>
        <taxon>Ixodoidea</taxon>
        <taxon>Ixodidae</taxon>
        <taxon>Rhipicephalinae</taxon>
        <taxon>Rhipicephalus</taxon>
        <taxon>Rhipicephalus</taxon>
    </lineage>
</organism>
<dbReference type="AlphaFoldDB" id="A0A9D4PK05"/>
<dbReference type="PANTHER" id="PTHR10219:SF25">
    <property type="entry name" value="PLECKSTRIN HOMOLOGY DOMAIN-CONTAINING FAMILY A MEMBER 8"/>
    <property type="match status" value="1"/>
</dbReference>